<proteinExistence type="predicted"/>
<keyword evidence="6" id="KW-1185">Reference proteome</keyword>
<evidence type="ECO:0000313" key="5">
    <source>
        <dbReference type="EMBL" id="SFH89691.1"/>
    </source>
</evidence>
<dbReference type="Pfam" id="PF00196">
    <property type="entry name" value="GerE"/>
    <property type="match status" value="1"/>
</dbReference>
<dbReference type="PANTHER" id="PTHR44688:SF16">
    <property type="entry name" value="DNA-BINDING TRANSCRIPTIONAL ACTIVATOR DEVR_DOSR"/>
    <property type="match status" value="1"/>
</dbReference>
<name>A0A1I3DT68_9BURK</name>
<dbReference type="RefSeq" id="WP_091006966.1">
    <property type="nucleotide sequence ID" value="NZ_CP041743.1"/>
</dbReference>
<reference evidence="5 6" key="1">
    <citation type="submission" date="2016-10" db="EMBL/GenBank/DDBJ databases">
        <authorList>
            <person name="de Groot N.N."/>
        </authorList>
    </citation>
    <scope>NUCLEOTIDE SEQUENCE [LARGE SCALE GENOMIC DNA]</scope>
    <source>
        <strain evidence="5 6">LMG 23650</strain>
    </source>
</reference>
<evidence type="ECO:0000256" key="1">
    <source>
        <dbReference type="ARBA" id="ARBA00023015"/>
    </source>
</evidence>
<dbReference type="PANTHER" id="PTHR44688">
    <property type="entry name" value="DNA-BINDING TRANSCRIPTIONAL ACTIVATOR DEVR_DOSR"/>
    <property type="match status" value="1"/>
</dbReference>
<keyword evidence="3" id="KW-0804">Transcription</keyword>
<dbReference type="Proteomes" id="UP000199548">
    <property type="component" value="Unassembled WGS sequence"/>
</dbReference>
<organism evidence="5 6">
    <name type="scientific">Paraburkholderia megapolitana</name>
    <dbReference type="NCBI Taxonomy" id="420953"/>
    <lineage>
        <taxon>Bacteria</taxon>
        <taxon>Pseudomonadati</taxon>
        <taxon>Pseudomonadota</taxon>
        <taxon>Betaproteobacteria</taxon>
        <taxon>Burkholderiales</taxon>
        <taxon>Burkholderiaceae</taxon>
        <taxon>Paraburkholderia</taxon>
    </lineage>
</organism>
<dbReference type="InterPro" id="IPR036693">
    <property type="entry name" value="TF_LuxR_autoind-bd_dom_sf"/>
</dbReference>
<dbReference type="CDD" id="cd06170">
    <property type="entry name" value="LuxR_C_like"/>
    <property type="match status" value="1"/>
</dbReference>
<dbReference type="InterPro" id="IPR000792">
    <property type="entry name" value="Tscrpt_reg_LuxR_C"/>
</dbReference>
<dbReference type="PROSITE" id="PS50043">
    <property type="entry name" value="HTH_LUXR_2"/>
    <property type="match status" value="1"/>
</dbReference>
<dbReference type="InterPro" id="IPR016032">
    <property type="entry name" value="Sig_transdc_resp-reg_C-effctor"/>
</dbReference>
<dbReference type="AlphaFoldDB" id="A0A1I3DT68"/>
<dbReference type="GO" id="GO:0003677">
    <property type="term" value="F:DNA binding"/>
    <property type="evidence" value="ECO:0007669"/>
    <property type="project" value="UniProtKB-KW"/>
</dbReference>
<evidence type="ECO:0000256" key="3">
    <source>
        <dbReference type="ARBA" id="ARBA00023163"/>
    </source>
</evidence>
<accession>A0A1I3DT68</accession>
<keyword evidence="1" id="KW-0805">Transcription regulation</keyword>
<dbReference type="STRING" id="420953.SAMN05192543_101499"/>
<dbReference type="Gene3D" id="3.30.450.80">
    <property type="entry name" value="Transcription factor LuxR-like, autoinducer-binding domain"/>
    <property type="match status" value="1"/>
</dbReference>
<evidence type="ECO:0000259" key="4">
    <source>
        <dbReference type="PROSITE" id="PS50043"/>
    </source>
</evidence>
<evidence type="ECO:0000256" key="2">
    <source>
        <dbReference type="ARBA" id="ARBA00023125"/>
    </source>
</evidence>
<dbReference type="Gene3D" id="1.10.10.10">
    <property type="entry name" value="Winged helix-like DNA-binding domain superfamily/Winged helix DNA-binding domain"/>
    <property type="match status" value="1"/>
</dbReference>
<evidence type="ECO:0000313" key="6">
    <source>
        <dbReference type="Proteomes" id="UP000199548"/>
    </source>
</evidence>
<dbReference type="OrthoDB" id="9149076at2"/>
<dbReference type="GO" id="GO:0006355">
    <property type="term" value="P:regulation of DNA-templated transcription"/>
    <property type="evidence" value="ECO:0007669"/>
    <property type="project" value="InterPro"/>
</dbReference>
<feature type="domain" description="HTH luxR-type" evidence="4">
    <location>
        <begin position="235"/>
        <end position="300"/>
    </location>
</feature>
<dbReference type="EMBL" id="FOQU01000001">
    <property type="protein sequence ID" value="SFH89691.1"/>
    <property type="molecule type" value="Genomic_DNA"/>
</dbReference>
<keyword evidence="2" id="KW-0238">DNA-binding</keyword>
<dbReference type="InterPro" id="IPR036388">
    <property type="entry name" value="WH-like_DNA-bd_sf"/>
</dbReference>
<dbReference type="InterPro" id="IPR005143">
    <property type="entry name" value="TF_LuxR_autoind-bd_dom"/>
</dbReference>
<dbReference type="SMART" id="SM00421">
    <property type="entry name" value="HTH_LUXR"/>
    <property type="match status" value="1"/>
</dbReference>
<dbReference type="SUPFAM" id="SSF46894">
    <property type="entry name" value="C-terminal effector domain of the bipartite response regulators"/>
    <property type="match status" value="1"/>
</dbReference>
<gene>
    <name evidence="5" type="ORF">SAMN05192543_101499</name>
</gene>
<protein>
    <submittedName>
        <fullName evidence="5">Transcriptional regulator, LuxR family</fullName>
    </submittedName>
</protein>
<dbReference type="Pfam" id="PF03472">
    <property type="entry name" value="Autoind_bind"/>
    <property type="match status" value="1"/>
</dbReference>
<dbReference type="SUPFAM" id="SSF75516">
    <property type="entry name" value="Pheromone-binding domain of LuxR-like quorum-sensing transcription factors"/>
    <property type="match status" value="1"/>
</dbReference>
<sequence>MPDFALCESPPADQIFDDTSNTFSVHDDVTHTRQIPVVRFNDAKQVFIEQKDAPRLGVAEMLASAQSEAERARIVASLVRLTGFSTFAYFALEYTHECVQRLFVHDTFAPANYRGEYVERRYFDVDPRTFGARMCNVPMVWDLRKLRQQHGDRDTVSAADREALDDFLQTMRSDGMCSGIMYSMGIPGTRLHAFMSFTAPRLNRDWITPTTIEQALSIGLSVHKFSSPKLIATAREHSVNGLTAFEQRLLTGIAEGASDKEIGKRLDTSPHNVDYHLRKLRKRFGVSNRIELTYLTSKLELI</sequence>